<keyword evidence="1" id="KW-0175">Coiled coil</keyword>
<evidence type="ECO:0000313" key="3">
    <source>
        <dbReference type="Proteomes" id="UP000251717"/>
    </source>
</evidence>
<feature type="coiled-coil region" evidence="1">
    <location>
        <begin position="6"/>
        <end position="49"/>
    </location>
</feature>
<dbReference type="Proteomes" id="UP000251717">
    <property type="component" value="Unassembled WGS sequence"/>
</dbReference>
<keyword evidence="3" id="KW-1185">Reference proteome</keyword>
<name>A0A315XKN0_9EURY</name>
<reference evidence="2 3" key="1">
    <citation type="submission" date="2017-03" db="EMBL/GenBank/DDBJ databases">
        <title>Genome sequence of Methanobrevibacter thaueri.</title>
        <authorList>
            <person name="Poehlein A."/>
            <person name="Seedorf H."/>
            <person name="Daniel R."/>
        </authorList>
    </citation>
    <scope>NUCLEOTIDE SEQUENCE [LARGE SCALE GENOMIC DNA]</scope>
    <source>
        <strain evidence="2 3">DSM 11995</strain>
    </source>
</reference>
<evidence type="ECO:0000256" key="1">
    <source>
        <dbReference type="SAM" id="Coils"/>
    </source>
</evidence>
<sequence length="49" mass="5863">MSDKRLELAQQKLEELEAKLEKVKGTPREEEFQIQVDKLNQLIEHLKEE</sequence>
<gene>
    <name evidence="2" type="ORF">MBBTH_18110</name>
</gene>
<protein>
    <submittedName>
        <fullName evidence="2">Uncharacterized protein</fullName>
    </submittedName>
</protein>
<comment type="caution">
    <text evidence="2">The sequence shown here is derived from an EMBL/GenBank/DDBJ whole genome shotgun (WGS) entry which is preliminary data.</text>
</comment>
<proteinExistence type="predicted"/>
<accession>A0A315XKN0</accession>
<evidence type="ECO:0000313" key="2">
    <source>
        <dbReference type="EMBL" id="PWB85212.1"/>
    </source>
</evidence>
<dbReference type="AlphaFoldDB" id="A0A315XKN0"/>
<dbReference type="RefSeq" id="WP_165814058.1">
    <property type="nucleotide sequence ID" value="NZ_JBGUNC010000061.1"/>
</dbReference>
<dbReference type="EMBL" id="MZGS01000028">
    <property type="protein sequence ID" value="PWB85212.1"/>
    <property type="molecule type" value="Genomic_DNA"/>
</dbReference>
<organism evidence="2 3">
    <name type="scientific">Methanobrevibacter thaueri</name>
    <dbReference type="NCBI Taxonomy" id="190975"/>
    <lineage>
        <taxon>Archaea</taxon>
        <taxon>Methanobacteriati</taxon>
        <taxon>Methanobacteriota</taxon>
        <taxon>Methanomada group</taxon>
        <taxon>Methanobacteria</taxon>
        <taxon>Methanobacteriales</taxon>
        <taxon>Methanobacteriaceae</taxon>
        <taxon>Methanobrevibacter</taxon>
    </lineage>
</organism>